<reference evidence="1" key="1">
    <citation type="submission" date="2020-11" db="EMBL/GenBank/DDBJ databases">
        <title>Nocardioides sp. nov., isolated from Soil of Cynanchum wilfordii Hemsley rhizosphere.</title>
        <authorList>
            <person name="Lee J.-S."/>
            <person name="Suh M.K."/>
            <person name="Kim J.-S."/>
        </authorList>
    </citation>
    <scope>NUCLEOTIDE SEQUENCE</scope>
    <source>
        <strain evidence="1">KCTC 19275</strain>
    </source>
</reference>
<evidence type="ECO:0000313" key="1">
    <source>
        <dbReference type="EMBL" id="MBF4765166.1"/>
    </source>
</evidence>
<dbReference type="PANTHER" id="PTHR43737:SF1">
    <property type="entry name" value="DUF1501 DOMAIN-CONTAINING PROTEIN"/>
    <property type="match status" value="1"/>
</dbReference>
<proteinExistence type="predicted"/>
<dbReference type="Proteomes" id="UP000640489">
    <property type="component" value="Unassembled WGS sequence"/>
</dbReference>
<dbReference type="InterPro" id="IPR010869">
    <property type="entry name" value="DUF1501"/>
</dbReference>
<sequence>MTRVTLMDNGPGQDACCDEYARLSASRRSLLKGALVAGSTTVIGEAVMSTAAAVPGRTARGVLVVLSLRGAADGMSLVVPHGDPVYYEARPKIAIPQASLIGADGFFGMHPALAPLMPLWSSGKLGWVHASGLPAPNRSHFSAMEELEDAAPGSSTRTGWLNRLIGLPDGSDSPTQALNIGTGVPPASLGGPAPYMNASSIDDIKLAGTGKDRNDKRRRSLDTMWRQQRTPLGDATRRAFSVVQTFERITRTAAETAAPYPKGDLGKAFANAARVIRGNVGVEVITIDHGKWDMHSGLGDLEWGQMLENATELSQSVAAFFTDLGLLADNVTLVALSEFGRRVQENVNVGLDHGYGNVMMVAGAGVKGGYYAKWPGITNELDSDLLVTTDYRSVLAEVVSGRFGVSSASVFPGFVREQVGVMLGQ</sequence>
<dbReference type="PROSITE" id="PS51318">
    <property type="entry name" value="TAT"/>
    <property type="match status" value="1"/>
</dbReference>
<dbReference type="EMBL" id="JADKPN010000013">
    <property type="protein sequence ID" value="MBF4765166.1"/>
    <property type="molecule type" value="Genomic_DNA"/>
</dbReference>
<accession>A0A930VGH2</accession>
<dbReference type="InterPro" id="IPR006311">
    <property type="entry name" value="TAT_signal"/>
</dbReference>
<dbReference type="Pfam" id="PF07394">
    <property type="entry name" value="DUF1501"/>
    <property type="match status" value="1"/>
</dbReference>
<organism evidence="1 2">
    <name type="scientific">Nocardioides islandensis</name>
    <dbReference type="NCBI Taxonomy" id="433663"/>
    <lineage>
        <taxon>Bacteria</taxon>
        <taxon>Bacillati</taxon>
        <taxon>Actinomycetota</taxon>
        <taxon>Actinomycetes</taxon>
        <taxon>Propionibacteriales</taxon>
        <taxon>Nocardioidaceae</taxon>
        <taxon>Nocardioides</taxon>
    </lineage>
</organism>
<protein>
    <submittedName>
        <fullName evidence="1">DUF1501 domain-containing protein</fullName>
    </submittedName>
</protein>
<keyword evidence="2" id="KW-1185">Reference proteome</keyword>
<name>A0A930VGH2_9ACTN</name>
<dbReference type="PANTHER" id="PTHR43737">
    <property type="entry name" value="BLL7424 PROTEIN"/>
    <property type="match status" value="1"/>
</dbReference>
<dbReference type="RefSeq" id="WP_194708351.1">
    <property type="nucleotide sequence ID" value="NZ_JADKPN010000013.1"/>
</dbReference>
<evidence type="ECO:0000313" key="2">
    <source>
        <dbReference type="Proteomes" id="UP000640489"/>
    </source>
</evidence>
<gene>
    <name evidence="1" type="ORF">ISU07_18705</name>
</gene>
<dbReference type="AlphaFoldDB" id="A0A930VGH2"/>
<comment type="caution">
    <text evidence="1">The sequence shown here is derived from an EMBL/GenBank/DDBJ whole genome shotgun (WGS) entry which is preliminary data.</text>
</comment>